<dbReference type="InterPro" id="IPR004307">
    <property type="entry name" value="TspO_MBR"/>
</dbReference>
<feature type="transmembrane region" description="Helical" evidence="6">
    <location>
        <begin position="136"/>
        <end position="155"/>
    </location>
</feature>
<gene>
    <name evidence="7" type="ORF">CVU83_03105</name>
</gene>
<dbReference type="EMBL" id="PHAH01000047">
    <property type="protein sequence ID" value="PKM87346.1"/>
    <property type="molecule type" value="Genomic_DNA"/>
</dbReference>
<dbReference type="GO" id="GO:0033013">
    <property type="term" value="P:tetrapyrrole metabolic process"/>
    <property type="evidence" value="ECO:0007669"/>
    <property type="project" value="UniProtKB-ARBA"/>
</dbReference>
<dbReference type="PIRSF" id="PIRSF005859">
    <property type="entry name" value="PBR"/>
    <property type="match status" value="1"/>
</dbReference>
<dbReference type="CDD" id="cd15904">
    <property type="entry name" value="TSPO_MBR"/>
    <property type="match status" value="1"/>
</dbReference>
<evidence type="ECO:0000313" key="8">
    <source>
        <dbReference type="Proteomes" id="UP000233325"/>
    </source>
</evidence>
<dbReference type="FunFam" id="1.20.1260.100:FF:000001">
    <property type="entry name" value="translocator protein 2"/>
    <property type="match status" value="1"/>
</dbReference>
<evidence type="ECO:0000256" key="4">
    <source>
        <dbReference type="ARBA" id="ARBA00022989"/>
    </source>
</evidence>
<dbReference type="Proteomes" id="UP000233325">
    <property type="component" value="Unassembled WGS sequence"/>
</dbReference>
<keyword evidence="4 6" id="KW-1133">Transmembrane helix</keyword>
<dbReference type="Pfam" id="PF03073">
    <property type="entry name" value="TspO_MBR"/>
    <property type="match status" value="1"/>
</dbReference>
<protein>
    <submittedName>
        <fullName evidence="7">TspO protein</fullName>
    </submittedName>
</protein>
<accession>A0A2N2DXZ7</accession>
<dbReference type="Gene3D" id="1.20.1260.100">
    <property type="entry name" value="TspO/MBR protein"/>
    <property type="match status" value="1"/>
</dbReference>
<keyword evidence="3 6" id="KW-0812">Transmembrane</keyword>
<evidence type="ECO:0000256" key="1">
    <source>
        <dbReference type="ARBA" id="ARBA00004141"/>
    </source>
</evidence>
<comment type="subcellular location">
    <subcellularLocation>
        <location evidence="1">Membrane</location>
        <topology evidence="1">Multi-pass membrane protein</topology>
    </subcellularLocation>
</comment>
<feature type="transmembrane region" description="Helical" evidence="6">
    <location>
        <begin position="47"/>
        <end position="69"/>
    </location>
</feature>
<evidence type="ECO:0000313" key="7">
    <source>
        <dbReference type="EMBL" id="PKM87346.1"/>
    </source>
</evidence>
<evidence type="ECO:0000256" key="5">
    <source>
        <dbReference type="ARBA" id="ARBA00023136"/>
    </source>
</evidence>
<evidence type="ECO:0000256" key="2">
    <source>
        <dbReference type="ARBA" id="ARBA00007524"/>
    </source>
</evidence>
<proteinExistence type="inferred from homology"/>
<evidence type="ECO:0000256" key="6">
    <source>
        <dbReference type="SAM" id="Phobius"/>
    </source>
</evidence>
<dbReference type="GO" id="GO:0016020">
    <property type="term" value="C:membrane"/>
    <property type="evidence" value="ECO:0007669"/>
    <property type="project" value="UniProtKB-SubCell"/>
</dbReference>
<dbReference type="PANTHER" id="PTHR10057">
    <property type="entry name" value="PERIPHERAL-TYPE BENZODIAZEPINE RECEPTOR"/>
    <property type="match status" value="1"/>
</dbReference>
<name>A0A2N2DXZ7_9BACT</name>
<dbReference type="AlphaFoldDB" id="A0A2N2DXZ7"/>
<comment type="caution">
    <text evidence="7">The sequence shown here is derived from an EMBL/GenBank/DDBJ whole genome shotgun (WGS) entry which is preliminary data.</text>
</comment>
<sequence>MKKKDYLLLAGSVLVSLAAGAIGSRFTTTGPGTWYELIEKPFFNPPGWIFGPVWTILYILMGVALYLVLKQDWKKPEVFQAVKIFFIQLGFNILWSYFFFGLKNPRLAFLEIIALLLAIVATMIAFARVDKRAMKLLIPYLLWVLFASFLNYTIWQLN</sequence>
<keyword evidence="5 6" id="KW-0472">Membrane</keyword>
<reference evidence="7 8" key="1">
    <citation type="journal article" date="2017" name="ISME J.">
        <title>Potential for microbial H2 and metal transformations associated with novel bacteria and archaea in deep terrestrial subsurface sediments.</title>
        <authorList>
            <person name="Hernsdorf A.W."/>
            <person name="Amano Y."/>
            <person name="Miyakawa K."/>
            <person name="Ise K."/>
            <person name="Suzuki Y."/>
            <person name="Anantharaman K."/>
            <person name="Probst A."/>
            <person name="Burstein D."/>
            <person name="Thomas B.C."/>
            <person name="Banfield J.F."/>
        </authorList>
    </citation>
    <scope>NUCLEOTIDE SEQUENCE [LARGE SCALE GENOMIC DNA]</scope>
    <source>
        <strain evidence="7">HGW-Falkowbacteria-2</strain>
    </source>
</reference>
<feature type="transmembrane region" description="Helical" evidence="6">
    <location>
        <begin position="81"/>
        <end position="102"/>
    </location>
</feature>
<feature type="transmembrane region" description="Helical" evidence="6">
    <location>
        <begin position="108"/>
        <end position="129"/>
    </location>
</feature>
<evidence type="ECO:0000256" key="3">
    <source>
        <dbReference type="ARBA" id="ARBA00022692"/>
    </source>
</evidence>
<comment type="similarity">
    <text evidence="2">Belongs to the TspO/BZRP family.</text>
</comment>
<dbReference type="InterPro" id="IPR038330">
    <property type="entry name" value="TspO/MBR-related_sf"/>
</dbReference>
<dbReference type="PANTHER" id="PTHR10057:SF0">
    <property type="entry name" value="TRANSLOCATOR PROTEIN"/>
    <property type="match status" value="1"/>
</dbReference>
<organism evidence="7 8">
    <name type="scientific">Candidatus Falkowbacteria bacterium HGW-Falkowbacteria-2</name>
    <dbReference type="NCBI Taxonomy" id="2013769"/>
    <lineage>
        <taxon>Bacteria</taxon>
        <taxon>Candidatus Falkowiibacteriota</taxon>
    </lineage>
</organism>